<evidence type="ECO:0000313" key="6">
    <source>
        <dbReference type="RefSeq" id="XP_046602734.1"/>
    </source>
</evidence>
<evidence type="ECO:0000313" key="2">
    <source>
        <dbReference type="Proteomes" id="UP000829291"/>
    </source>
</evidence>
<keyword evidence="2" id="KW-1185">Reference proteome</keyword>
<dbReference type="RefSeq" id="XP_015514782.1">
    <property type="nucleotide sequence ID" value="XM_015659296.1"/>
</dbReference>
<feature type="compositionally biased region" description="Polar residues" evidence="1">
    <location>
        <begin position="96"/>
        <end position="105"/>
    </location>
</feature>
<name>A0A6J0BJC9_NEOLC</name>
<sequence>MRLQEALRNTGLGIFLIFTLSRRFVDPAPLGGTADTPAANVHEDSDVEQLQTLKHSIGNTLAAMKAQAAAHAAEVAKTAAAISAAAASEANRTAAVNSPQNTGSLVQADETGVSRESPASVTSAPRPLPPSLVPRGQAEVIHGEHQRQNTPTPPGVSGSVPADSIVPPALQSPGQPTFNGQRRAYTSRDLSNAIERMDKLAAYANAQYSPMDMAEYVFRTGDEKGVTLAVEEFLQQGLMTRDEAIAFLQEVKYNLDYLQVHYIQNKERTSRVQKALENAEMQAQNRAMVKEYQDMMEPLEKRKMEPVNDIQVSNLINKESSQDTRARGGVEVGMGIFPEDADYEELLERLRVADFLYTQYTLEEVIYQLANVMFAQSLARGSAQVQEAIQKFTSFLEAEAAQGRISIPLEKKILDVLIASLSDTLTKHPDLVPTAREGLGGPALQPSGRFLQELLLSRAPARLPNQDPLRNLHETPSQLGLTKYMHRA</sequence>
<accession>A0A6J0BJC9</accession>
<organism evidence="2 4">
    <name type="scientific">Neodiprion lecontei</name>
    <name type="common">Redheaded pine sawfly</name>
    <dbReference type="NCBI Taxonomy" id="441921"/>
    <lineage>
        <taxon>Eukaryota</taxon>
        <taxon>Metazoa</taxon>
        <taxon>Ecdysozoa</taxon>
        <taxon>Arthropoda</taxon>
        <taxon>Hexapoda</taxon>
        <taxon>Insecta</taxon>
        <taxon>Pterygota</taxon>
        <taxon>Neoptera</taxon>
        <taxon>Endopterygota</taxon>
        <taxon>Hymenoptera</taxon>
        <taxon>Tenthredinoidea</taxon>
        <taxon>Diprionidae</taxon>
        <taxon>Diprioninae</taxon>
        <taxon>Neodiprion</taxon>
    </lineage>
</organism>
<dbReference type="OrthoDB" id="6348293at2759"/>
<gene>
    <name evidence="3 4 5 6" type="primary">LOC107220625</name>
</gene>
<dbReference type="RefSeq" id="XP_046602734.1">
    <property type="nucleotide sequence ID" value="XM_046746778.1"/>
</dbReference>
<dbReference type="GeneID" id="107220625"/>
<proteinExistence type="predicted"/>
<dbReference type="RefSeq" id="XP_046602733.1">
    <property type="nucleotide sequence ID" value="XM_046746777.1"/>
</dbReference>
<dbReference type="Proteomes" id="UP000829291">
    <property type="component" value="Chromosome 1"/>
</dbReference>
<protein>
    <submittedName>
        <fullName evidence="3 4">Uncharacterized protein LOC107220625</fullName>
    </submittedName>
</protein>
<dbReference type="RefSeq" id="XP_015514790.1">
    <property type="nucleotide sequence ID" value="XM_015659304.1"/>
</dbReference>
<feature type="region of interest" description="Disordered" evidence="1">
    <location>
        <begin position="93"/>
        <end position="182"/>
    </location>
</feature>
<evidence type="ECO:0000313" key="3">
    <source>
        <dbReference type="RefSeq" id="XP_015514782.1"/>
    </source>
</evidence>
<evidence type="ECO:0000256" key="1">
    <source>
        <dbReference type="SAM" id="MobiDB-lite"/>
    </source>
</evidence>
<evidence type="ECO:0000313" key="4">
    <source>
        <dbReference type="RefSeq" id="XP_015514790.1"/>
    </source>
</evidence>
<evidence type="ECO:0000313" key="5">
    <source>
        <dbReference type="RefSeq" id="XP_046602733.1"/>
    </source>
</evidence>
<dbReference type="KEGG" id="nlo:107220625"/>
<dbReference type="AlphaFoldDB" id="A0A6J0BJC9"/>
<reference evidence="3 4" key="1">
    <citation type="submission" date="2025-04" db="UniProtKB">
        <authorList>
            <consortium name="RefSeq"/>
        </authorList>
    </citation>
    <scope>IDENTIFICATION</scope>
    <source>
        <tissue evidence="5 6">Thorax and Abdomen</tissue>
        <tissue evidence="3 4">Whole body</tissue>
    </source>
</reference>